<dbReference type="InterPro" id="IPR046348">
    <property type="entry name" value="SIS_dom_sf"/>
</dbReference>
<evidence type="ECO:0000256" key="1">
    <source>
        <dbReference type="ARBA" id="ARBA00004889"/>
    </source>
</evidence>
<gene>
    <name evidence="6" type="ORF">SCF082_LOCUS35907</name>
</gene>
<comment type="pathway">
    <text evidence="1">Pyrimidine metabolism; UMP biosynthesis via de novo pathway; UMP from orotate: step 1/2.</text>
</comment>
<keyword evidence="5" id="KW-0665">Pyrimidine biosynthesis</keyword>
<dbReference type="Gene3D" id="3.40.50.10490">
    <property type="entry name" value="Glucose-6-phosphate isomerase like protein, domain 1"/>
    <property type="match status" value="1"/>
</dbReference>
<name>A0ABP0PB25_9DINO</name>
<dbReference type="EMBL" id="CAXAMM010034687">
    <property type="protein sequence ID" value="CAK9073242.1"/>
    <property type="molecule type" value="Genomic_DNA"/>
</dbReference>
<sequence length="309" mass="33262">AKYYLDGKQITLHARGLQLVSDGLLDLLADVDFAAVGGMSIGADPIVAGMLTSAAQRGRDLLGFLVRKEPKGHGTQKYIEGPVESGMRVVIVEDVVTTGGSSLTAAERAQDFGLEVAAVVTIIDRCEGGSQNFTDRGFKFRSLLTIEDFGIEAPAARTETLADVELLASGAEIPEAKQPLDSGFIDLPQRLLSSESSLVEQMETSAARLRDTIDRLVVLGIGGSYMGLRALFEALCPKFHNEWPRERRGGVPRLYFDGDNLDNDATSELLEFLQAAGDPTQLANRWGIVVISKSGGTLETAAAFRLFRT</sequence>
<keyword evidence="4" id="KW-0808">Transferase</keyword>
<dbReference type="GO" id="GO:0016757">
    <property type="term" value="F:glycosyltransferase activity"/>
    <property type="evidence" value="ECO:0007669"/>
    <property type="project" value="UniProtKB-KW"/>
</dbReference>
<protein>
    <recommendedName>
        <fullName evidence="2">orotate phosphoribosyltransferase</fullName>
        <ecNumber evidence="2">2.4.2.10</ecNumber>
    </recommendedName>
</protein>
<dbReference type="HAMAP" id="MF_01208">
    <property type="entry name" value="PyrE"/>
    <property type="match status" value="1"/>
</dbReference>
<feature type="non-terminal residue" evidence="6">
    <location>
        <position position="309"/>
    </location>
</feature>
<evidence type="ECO:0000313" key="6">
    <source>
        <dbReference type="EMBL" id="CAK9073242.1"/>
    </source>
</evidence>
<dbReference type="EC" id="2.4.2.10" evidence="2"/>
<proteinExistence type="inferred from homology"/>
<comment type="caution">
    <text evidence="6">The sequence shown here is derived from an EMBL/GenBank/DDBJ whole genome shotgun (WGS) entry which is preliminary data.</text>
</comment>
<evidence type="ECO:0000256" key="4">
    <source>
        <dbReference type="ARBA" id="ARBA00022679"/>
    </source>
</evidence>
<evidence type="ECO:0000313" key="7">
    <source>
        <dbReference type="Proteomes" id="UP001642464"/>
    </source>
</evidence>
<reference evidence="6 7" key="1">
    <citation type="submission" date="2024-02" db="EMBL/GenBank/DDBJ databases">
        <authorList>
            <person name="Chen Y."/>
            <person name="Shah S."/>
            <person name="Dougan E. K."/>
            <person name="Thang M."/>
            <person name="Chan C."/>
        </authorList>
    </citation>
    <scope>NUCLEOTIDE SEQUENCE [LARGE SCALE GENOMIC DNA]</scope>
</reference>
<accession>A0ABP0PB25</accession>
<dbReference type="Gene3D" id="3.40.50.2020">
    <property type="match status" value="1"/>
</dbReference>
<dbReference type="InterPro" id="IPR000836">
    <property type="entry name" value="PRTase_dom"/>
</dbReference>
<dbReference type="PANTHER" id="PTHR19278">
    <property type="entry name" value="OROTATE PHOSPHORIBOSYLTRANSFERASE"/>
    <property type="match status" value="1"/>
</dbReference>
<dbReference type="Proteomes" id="UP001642464">
    <property type="component" value="Unassembled WGS sequence"/>
</dbReference>
<dbReference type="InterPro" id="IPR029057">
    <property type="entry name" value="PRTase-like"/>
</dbReference>
<keyword evidence="7" id="KW-1185">Reference proteome</keyword>
<organism evidence="6 7">
    <name type="scientific">Durusdinium trenchii</name>
    <dbReference type="NCBI Taxonomy" id="1381693"/>
    <lineage>
        <taxon>Eukaryota</taxon>
        <taxon>Sar</taxon>
        <taxon>Alveolata</taxon>
        <taxon>Dinophyceae</taxon>
        <taxon>Suessiales</taxon>
        <taxon>Symbiodiniaceae</taxon>
        <taxon>Durusdinium</taxon>
    </lineage>
</organism>
<evidence type="ECO:0000256" key="2">
    <source>
        <dbReference type="ARBA" id="ARBA00011971"/>
    </source>
</evidence>
<dbReference type="InterPro" id="IPR004467">
    <property type="entry name" value="Or_phspho_trans_dom"/>
</dbReference>
<dbReference type="InterPro" id="IPR001672">
    <property type="entry name" value="G6P_Isomerase"/>
</dbReference>
<dbReference type="InterPro" id="IPR023031">
    <property type="entry name" value="OPRT"/>
</dbReference>
<dbReference type="PANTHER" id="PTHR19278:SF9">
    <property type="entry name" value="URIDINE 5'-MONOPHOSPHATE SYNTHASE"/>
    <property type="match status" value="1"/>
</dbReference>
<dbReference type="NCBIfam" id="TIGR00336">
    <property type="entry name" value="pyrE"/>
    <property type="match status" value="1"/>
</dbReference>
<dbReference type="CDD" id="cd06223">
    <property type="entry name" value="PRTases_typeI"/>
    <property type="match status" value="1"/>
</dbReference>
<evidence type="ECO:0000256" key="3">
    <source>
        <dbReference type="ARBA" id="ARBA00022676"/>
    </source>
</evidence>
<dbReference type="SUPFAM" id="SSF53697">
    <property type="entry name" value="SIS domain"/>
    <property type="match status" value="1"/>
</dbReference>
<dbReference type="SUPFAM" id="SSF53271">
    <property type="entry name" value="PRTase-like"/>
    <property type="match status" value="1"/>
</dbReference>
<dbReference type="PROSITE" id="PS51463">
    <property type="entry name" value="P_GLUCOSE_ISOMERASE_3"/>
    <property type="match status" value="1"/>
</dbReference>
<keyword evidence="3 6" id="KW-0328">Glycosyltransferase</keyword>
<feature type="non-terminal residue" evidence="6">
    <location>
        <position position="1"/>
    </location>
</feature>
<evidence type="ECO:0000256" key="5">
    <source>
        <dbReference type="ARBA" id="ARBA00022975"/>
    </source>
</evidence>